<protein>
    <submittedName>
        <fullName evidence="1">Uncharacterized protein</fullName>
    </submittedName>
</protein>
<sequence length="70" mass="7832">MGKRRNIKICGCERNILDSTVNLPLGKGGGERGGNIAWVMDKQELKVKTIEYITNKLFLNIKKKKGKQAS</sequence>
<evidence type="ECO:0000313" key="2">
    <source>
        <dbReference type="Proteomes" id="UP001162480"/>
    </source>
</evidence>
<name>A0AA36FAR3_OCTVU</name>
<evidence type="ECO:0000313" key="1">
    <source>
        <dbReference type="EMBL" id="CAI9730970.1"/>
    </source>
</evidence>
<organism evidence="1 2">
    <name type="scientific">Octopus vulgaris</name>
    <name type="common">Common octopus</name>
    <dbReference type="NCBI Taxonomy" id="6645"/>
    <lineage>
        <taxon>Eukaryota</taxon>
        <taxon>Metazoa</taxon>
        <taxon>Spiralia</taxon>
        <taxon>Lophotrochozoa</taxon>
        <taxon>Mollusca</taxon>
        <taxon>Cephalopoda</taxon>
        <taxon>Coleoidea</taxon>
        <taxon>Octopodiformes</taxon>
        <taxon>Octopoda</taxon>
        <taxon>Incirrata</taxon>
        <taxon>Octopodidae</taxon>
        <taxon>Octopus</taxon>
    </lineage>
</organism>
<gene>
    <name evidence="1" type="ORF">OCTVUL_1B011009</name>
</gene>
<proteinExistence type="predicted"/>
<keyword evidence="2" id="KW-1185">Reference proteome</keyword>
<reference evidence="1" key="1">
    <citation type="submission" date="2023-08" db="EMBL/GenBank/DDBJ databases">
        <authorList>
            <person name="Alioto T."/>
            <person name="Alioto T."/>
            <person name="Gomez Garrido J."/>
        </authorList>
    </citation>
    <scope>NUCLEOTIDE SEQUENCE</scope>
</reference>
<dbReference type="Proteomes" id="UP001162480">
    <property type="component" value="Chromosome 12"/>
</dbReference>
<dbReference type="EMBL" id="OX597825">
    <property type="protein sequence ID" value="CAI9730970.1"/>
    <property type="molecule type" value="Genomic_DNA"/>
</dbReference>
<dbReference type="AlphaFoldDB" id="A0AA36FAR3"/>
<accession>A0AA36FAR3</accession>